<gene>
    <name evidence="7" type="ORF">F959_01624</name>
</gene>
<evidence type="ECO:0000256" key="4">
    <source>
        <dbReference type="ARBA" id="ARBA00022691"/>
    </source>
</evidence>
<dbReference type="EC" id="2.1.1.37" evidence="1"/>
<organism evidence="7 8">
    <name type="scientific">Acinetobacter venetianus (strain ATCC 31012 / DSM 23050 / BCRC 14357 / CCUG 45561 / CIP 110063 / KCTC 2702 / LMG 19082 / RAG-1)</name>
    <dbReference type="NCBI Taxonomy" id="1191460"/>
    <lineage>
        <taxon>Bacteria</taxon>
        <taxon>Pseudomonadati</taxon>
        <taxon>Pseudomonadota</taxon>
        <taxon>Gammaproteobacteria</taxon>
        <taxon>Moraxellales</taxon>
        <taxon>Moraxellaceae</taxon>
        <taxon>Acinetobacter</taxon>
    </lineage>
</organism>
<dbReference type="GO" id="GO:0003677">
    <property type="term" value="F:DNA binding"/>
    <property type="evidence" value="ECO:0007669"/>
    <property type="project" value="TreeGrafter"/>
</dbReference>
<proteinExistence type="predicted"/>
<evidence type="ECO:0000256" key="3">
    <source>
        <dbReference type="ARBA" id="ARBA00022679"/>
    </source>
</evidence>
<keyword evidence="5" id="KW-0680">Restriction system</keyword>
<dbReference type="GO" id="GO:0032259">
    <property type="term" value="P:methylation"/>
    <property type="evidence" value="ECO:0007669"/>
    <property type="project" value="UniProtKB-KW"/>
</dbReference>
<reference evidence="7 8" key="1">
    <citation type="submission" date="2013-02" db="EMBL/GenBank/DDBJ databases">
        <title>The Genome Sequence of Acinetobacter venetianus CIP 110063.</title>
        <authorList>
            <consortium name="The Broad Institute Genome Sequencing Platform"/>
            <consortium name="The Broad Institute Genome Sequencing Center for Infectious Disease"/>
            <person name="Cerqueira G."/>
            <person name="Feldgarden M."/>
            <person name="Courvalin P."/>
            <person name="Perichon B."/>
            <person name="Grillot-Courvalin C."/>
            <person name="Clermont D."/>
            <person name="Rocha E."/>
            <person name="Yoon E.-J."/>
            <person name="Nemec A."/>
            <person name="Walker B."/>
            <person name="Young S.K."/>
            <person name="Zeng Q."/>
            <person name="Gargeya S."/>
            <person name="Fitzgerald M."/>
            <person name="Haas B."/>
            <person name="Abouelleil A."/>
            <person name="Alvarado L."/>
            <person name="Arachchi H.M."/>
            <person name="Berlin A.M."/>
            <person name="Chapman S.B."/>
            <person name="Dewar J."/>
            <person name="Goldberg J."/>
            <person name="Griggs A."/>
            <person name="Gujja S."/>
            <person name="Hansen M."/>
            <person name="Howarth C."/>
            <person name="Imamovic A."/>
            <person name="Larimer J."/>
            <person name="McCowan C."/>
            <person name="Murphy C."/>
            <person name="Neiman D."/>
            <person name="Pearson M."/>
            <person name="Priest M."/>
            <person name="Roberts A."/>
            <person name="Saif S."/>
            <person name="Shea T."/>
            <person name="Sisk P."/>
            <person name="Sykes S."/>
            <person name="Wortman J."/>
            <person name="Nusbaum C."/>
            <person name="Birren B."/>
        </authorList>
    </citation>
    <scope>NUCLEOTIDE SEQUENCE [LARGE SCALE GENOMIC DNA]</scope>
    <source>
        <strain evidence="8">ATCC 31012 / DSM 23050 / BCRC 14357 / CCUG 45561 / CIP 110063 / KCTC 2702 / LMG 19082 / RAG-1</strain>
    </source>
</reference>
<evidence type="ECO:0000256" key="1">
    <source>
        <dbReference type="ARBA" id="ARBA00011975"/>
    </source>
</evidence>
<comment type="caution">
    <text evidence="7">The sequence shown here is derived from an EMBL/GenBank/DDBJ whole genome shotgun (WGS) entry which is preliminary data.</text>
</comment>
<evidence type="ECO:0000256" key="2">
    <source>
        <dbReference type="ARBA" id="ARBA00022603"/>
    </source>
</evidence>
<dbReference type="PANTHER" id="PTHR10629">
    <property type="entry name" value="CYTOSINE-SPECIFIC METHYLTRANSFERASE"/>
    <property type="match status" value="1"/>
</dbReference>
<dbReference type="SUPFAM" id="SSF53335">
    <property type="entry name" value="S-adenosyl-L-methionine-dependent methyltransferases"/>
    <property type="match status" value="1"/>
</dbReference>
<evidence type="ECO:0000256" key="5">
    <source>
        <dbReference type="ARBA" id="ARBA00022747"/>
    </source>
</evidence>
<dbReference type="HOGENOM" id="CLU_014695_0_0_6"/>
<dbReference type="GO" id="GO:0003886">
    <property type="term" value="F:DNA (cytosine-5-)-methyltransferase activity"/>
    <property type="evidence" value="ECO:0007669"/>
    <property type="project" value="UniProtKB-EC"/>
</dbReference>
<keyword evidence="4" id="KW-0949">S-adenosyl-L-methionine</keyword>
<dbReference type="GO" id="GO:0044027">
    <property type="term" value="P:negative regulation of gene expression via chromosomal CpG island methylation"/>
    <property type="evidence" value="ECO:0007669"/>
    <property type="project" value="TreeGrafter"/>
</dbReference>
<dbReference type="InterPro" id="IPR050390">
    <property type="entry name" value="C5-Methyltransferase"/>
</dbReference>
<comment type="catalytic activity">
    <reaction evidence="6">
        <text>a 2'-deoxycytidine in DNA + S-adenosyl-L-methionine = a 5-methyl-2'-deoxycytidine in DNA + S-adenosyl-L-homocysteine + H(+)</text>
        <dbReference type="Rhea" id="RHEA:13681"/>
        <dbReference type="Rhea" id="RHEA-COMP:11369"/>
        <dbReference type="Rhea" id="RHEA-COMP:11370"/>
        <dbReference type="ChEBI" id="CHEBI:15378"/>
        <dbReference type="ChEBI" id="CHEBI:57856"/>
        <dbReference type="ChEBI" id="CHEBI:59789"/>
        <dbReference type="ChEBI" id="CHEBI:85452"/>
        <dbReference type="ChEBI" id="CHEBI:85454"/>
        <dbReference type="EC" id="2.1.1.37"/>
    </reaction>
</comment>
<evidence type="ECO:0000313" key="8">
    <source>
        <dbReference type="Proteomes" id="UP000018445"/>
    </source>
</evidence>
<dbReference type="AlphaFoldDB" id="N8YLE5"/>
<dbReference type="PANTHER" id="PTHR10629:SF52">
    <property type="entry name" value="DNA (CYTOSINE-5)-METHYLTRANSFERASE 1"/>
    <property type="match status" value="1"/>
</dbReference>
<dbReference type="InterPro" id="IPR001525">
    <property type="entry name" value="C5_MeTfrase"/>
</dbReference>
<dbReference type="Proteomes" id="UP000018445">
    <property type="component" value="Unassembled WGS sequence"/>
</dbReference>
<evidence type="ECO:0000256" key="6">
    <source>
        <dbReference type="ARBA" id="ARBA00047422"/>
    </source>
</evidence>
<evidence type="ECO:0000313" key="7">
    <source>
        <dbReference type="EMBL" id="ENV37501.1"/>
    </source>
</evidence>
<dbReference type="PATRIC" id="fig|1191460.12.peg.1609"/>
<sequence>MTSFVEYSTAFKTQFDLNFSEKIIVDFFAGGGGASTGLEMGLNRSVFAAVNHNPKALSMHEANHPHAKHYVQDVFAVDPVEICEGYPVGWFHASPDCTHHSQAAGGQPRKKEIRDLGWVIPKFAGKVKPDIISMENVKQMLNWGPLIAKRDKATGRVVTLDKIIINGKKQYRVAEPGEYVPRNNQFLVPDPKRIGKTWKQFVRHLERLGYVVEWKKLVAADFGAPTTRERLFVIARCDGQPIVWPEPTHIKKSKITKVTKKKQKWRAAAEIIDFSDLGKSIFNRPKPLAEATLKRIARGLKKFVLEADKPYLVESSLPFISRDFGSSTGHPITEPLATTTSAFGGHSALVSPIIAPFLTEFANASQQRNWSIEQPLSTICAQVKGGHHGLVAPLLIHAGHGEGTTDNPRWSDGCDNIQDPLGTITASGSSRNLVAAYMMQANGGFNETDGRHLFEPLSTITNTGSQQQFVSAVFTQAFYGDKTNSDHRADSLDSPLRTITTENRHSIVSATLSKENYESALQVAAFLINFYGNGDARDITAPIDTLTTKDRLALVTVWIKDEPWVIVDIRMRMLKPRELYKGQGFPDSYIIEYGHDGKSLTKTDQVHMCGNSVSPYPMAAIAQANNPFVKVVG</sequence>
<dbReference type="Gene3D" id="3.90.120.10">
    <property type="entry name" value="DNA Methylase, subunit A, domain 2"/>
    <property type="match status" value="1"/>
</dbReference>
<protein>
    <recommendedName>
        <fullName evidence="1">DNA (cytosine-5-)-methyltransferase</fullName>
        <ecNumber evidence="1">2.1.1.37</ecNumber>
    </recommendedName>
</protein>
<dbReference type="OrthoDB" id="9813719at2"/>
<dbReference type="eggNOG" id="COG0270">
    <property type="taxonomic scope" value="Bacteria"/>
</dbReference>
<accession>N8YLE5</accession>
<dbReference type="Pfam" id="PF00145">
    <property type="entry name" value="DNA_methylase"/>
    <property type="match status" value="3"/>
</dbReference>
<keyword evidence="2" id="KW-0489">Methyltransferase</keyword>
<keyword evidence="8" id="KW-1185">Reference proteome</keyword>
<name>N8YLE5_ACIVR</name>
<dbReference type="GO" id="GO:0009307">
    <property type="term" value="P:DNA restriction-modification system"/>
    <property type="evidence" value="ECO:0007669"/>
    <property type="project" value="UniProtKB-KW"/>
</dbReference>
<dbReference type="Gene3D" id="3.40.50.150">
    <property type="entry name" value="Vaccinia Virus protein VP39"/>
    <property type="match status" value="1"/>
</dbReference>
<dbReference type="RefSeq" id="WP_004878967.1">
    <property type="nucleotide sequence ID" value="NZ_AKIQ01000062.1"/>
</dbReference>
<dbReference type="PRINTS" id="PR00105">
    <property type="entry name" value="C5METTRFRASE"/>
</dbReference>
<dbReference type="InterPro" id="IPR029063">
    <property type="entry name" value="SAM-dependent_MTases_sf"/>
</dbReference>
<dbReference type="EMBL" id="APPO01000011">
    <property type="protein sequence ID" value="ENV37501.1"/>
    <property type="molecule type" value="Genomic_DNA"/>
</dbReference>
<keyword evidence="3" id="KW-0808">Transferase</keyword>
<dbReference type="GeneID" id="58194503"/>